<evidence type="ECO:0000256" key="1">
    <source>
        <dbReference type="SAM" id="MobiDB-lite"/>
    </source>
</evidence>
<dbReference type="EMBL" id="PHKV01000012">
    <property type="protein sequence ID" value="PKV10952.1"/>
    <property type="molecule type" value="Genomic_DNA"/>
</dbReference>
<gene>
    <name evidence="2" type="ORF">XpruCFBP8353_20625</name>
    <name evidence="3" type="ORF">XpruCFBP8354_17835</name>
</gene>
<organism evidence="2 4">
    <name type="scientific">Xanthomonas prunicola</name>
    <dbReference type="NCBI Taxonomy" id="2053930"/>
    <lineage>
        <taxon>Bacteria</taxon>
        <taxon>Pseudomonadati</taxon>
        <taxon>Pseudomonadota</taxon>
        <taxon>Gammaproteobacteria</taxon>
        <taxon>Lysobacterales</taxon>
        <taxon>Lysobacteraceae</taxon>
        <taxon>Xanthomonas</taxon>
    </lineage>
</organism>
<evidence type="ECO:0000313" key="3">
    <source>
        <dbReference type="EMBL" id="PKV15873.1"/>
    </source>
</evidence>
<keyword evidence="5" id="KW-1185">Reference proteome</keyword>
<evidence type="ECO:0000313" key="4">
    <source>
        <dbReference type="Proteomes" id="UP000233720"/>
    </source>
</evidence>
<reference evidence="4 5" key="1">
    <citation type="submission" date="2017-11" db="EMBL/GenBank/DDBJ databases">
        <title>Xanthomonas prunicola sp. nov., a novel pathogen that affects nectarine (Prunus persica var. nectarine) trees.</title>
        <authorList>
            <person name="Lopez M."/>
            <person name="Lopez-Soriano P."/>
            <person name="Garita-Cambronero J."/>
            <person name="Beltran C."/>
            <person name="Taghouti G."/>
            <person name="Portier P."/>
            <person name="Cubero J."/>
            <person name="Fischer-Le Saux M."/>
            <person name="Marco-Noales E."/>
        </authorList>
    </citation>
    <scope>NUCLEOTIDE SEQUENCE [LARGE SCALE GENOMIC DNA]</scope>
    <source>
        <strain evidence="2 4">CFBP8353</strain>
        <strain evidence="3 5">CFBP8354</strain>
    </source>
</reference>
<sequence>MKALRFLAAQEQSNWLVRKIQARQLAITQPREAVFSFFSKTTRQLSGAVFSPLAAWMPPSSPQGRVHGVSGERARSSREDRCASATDRPHAQGTNS</sequence>
<accession>A0A2N3REP2</accession>
<comment type="caution">
    <text evidence="2">The sequence shown here is derived from an EMBL/GenBank/DDBJ whole genome shotgun (WGS) entry which is preliminary data.</text>
</comment>
<evidence type="ECO:0000313" key="5">
    <source>
        <dbReference type="Proteomes" id="UP000233748"/>
    </source>
</evidence>
<dbReference type="Proteomes" id="UP000233720">
    <property type="component" value="Unassembled WGS sequence"/>
</dbReference>
<dbReference type="OrthoDB" id="10010153at2"/>
<dbReference type="EMBL" id="PHKW01000006">
    <property type="protein sequence ID" value="PKV15873.1"/>
    <property type="molecule type" value="Genomic_DNA"/>
</dbReference>
<dbReference type="AlphaFoldDB" id="A0A2N3REP2"/>
<feature type="region of interest" description="Disordered" evidence="1">
    <location>
        <begin position="59"/>
        <end position="96"/>
    </location>
</feature>
<proteinExistence type="predicted"/>
<feature type="compositionally biased region" description="Basic and acidic residues" evidence="1">
    <location>
        <begin position="70"/>
        <end position="90"/>
    </location>
</feature>
<evidence type="ECO:0000313" key="2">
    <source>
        <dbReference type="EMBL" id="PKV10952.1"/>
    </source>
</evidence>
<dbReference type="Proteomes" id="UP000233748">
    <property type="component" value="Unassembled WGS sequence"/>
</dbReference>
<protein>
    <submittedName>
        <fullName evidence="2">Uncharacterized protein</fullName>
    </submittedName>
</protein>
<name>A0A2N3REP2_9XANT</name>